<gene>
    <name evidence="2" type="primary">mshD_13</name>
    <name evidence="2" type="ORF">SDC9_66417</name>
</gene>
<dbReference type="Pfam" id="PF00583">
    <property type="entry name" value="Acetyltransf_1"/>
    <property type="match status" value="1"/>
</dbReference>
<dbReference type="GO" id="GO:0035447">
    <property type="term" value="F:mycothiol synthase activity"/>
    <property type="evidence" value="ECO:0007669"/>
    <property type="project" value="UniProtKB-EC"/>
</dbReference>
<evidence type="ECO:0000313" key="2">
    <source>
        <dbReference type="EMBL" id="MPM19990.1"/>
    </source>
</evidence>
<reference evidence="2" key="1">
    <citation type="submission" date="2019-08" db="EMBL/GenBank/DDBJ databases">
        <authorList>
            <person name="Kucharzyk K."/>
            <person name="Murdoch R.W."/>
            <person name="Higgins S."/>
            <person name="Loffler F."/>
        </authorList>
    </citation>
    <scope>NUCLEOTIDE SEQUENCE</scope>
</reference>
<organism evidence="2">
    <name type="scientific">bioreactor metagenome</name>
    <dbReference type="NCBI Taxonomy" id="1076179"/>
    <lineage>
        <taxon>unclassified sequences</taxon>
        <taxon>metagenomes</taxon>
        <taxon>ecological metagenomes</taxon>
    </lineage>
</organism>
<dbReference type="EMBL" id="VSSQ01003286">
    <property type="protein sequence ID" value="MPM19990.1"/>
    <property type="molecule type" value="Genomic_DNA"/>
</dbReference>
<feature type="domain" description="N-acetyltransferase" evidence="1">
    <location>
        <begin position="148"/>
        <end position="291"/>
    </location>
</feature>
<dbReference type="EC" id="2.3.1.189" evidence="2"/>
<accession>A0A644XUU9</accession>
<keyword evidence="2" id="KW-0808">Transferase</keyword>
<dbReference type="InterPro" id="IPR000182">
    <property type="entry name" value="GNAT_dom"/>
</dbReference>
<name>A0A644XUU9_9ZZZZ</name>
<dbReference type="InterPro" id="IPR050276">
    <property type="entry name" value="MshD_Acetyltransferase"/>
</dbReference>
<dbReference type="CDD" id="cd04301">
    <property type="entry name" value="NAT_SF"/>
    <property type="match status" value="1"/>
</dbReference>
<dbReference type="PANTHER" id="PTHR43617">
    <property type="entry name" value="L-AMINO ACID N-ACETYLTRANSFERASE"/>
    <property type="match status" value="1"/>
</dbReference>
<dbReference type="SUPFAM" id="SSF55729">
    <property type="entry name" value="Acyl-CoA N-acyltransferases (Nat)"/>
    <property type="match status" value="1"/>
</dbReference>
<comment type="caution">
    <text evidence="2">The sequence shown here is derived from an EMBL/GenBank/DDBJ whole genome shotgun (WGS) entry which is preliminary data.</text>
</comment>
<sequence>MKVQKLSHEKLSEFLEYCKKYGREHDESYLPDEKFVIDEDNPTYILLNLDEKIVGAVSLIITPPFRITGKARFRIFHSVIEDIEAYKLLLNAVGYHIKGIETVYLFLPKEKSKTGETFIKLGFHITRYSYYMERLDKEPVKPNFPKGIQLRPVRKGVDEVVWCDIINECFANLAGHVHCTKDRVVEMLKDEELIKDGMMILWDGDKAIGTLCVSREESDGNMFAFIGAVAIIPEYRGRNLGRNLIRAAVEFGRDNGYENSSLSVNAENTNAANLYLSEGFEEKAVMVCYNI</sequence>
<evidence type="ECO:0000259" key="1">
    <source>
        <dbReference type="PROSITE" id="PS51186"/>
    </source>
</evidence>
<keyword evidence="2" id="KW-0012">Acyltransferase</keyword>
<dbReference type="InterPro" id="IPR016181">
    <property type="entry name" value="Acyl_CoA_acyltransferase"/>
</dbReference>
<dbReference type="Gene3D" id="3.40.630.30">
    <property type="match status" value="1"/>
</dbReference>
<dbReference type="AlphaFoldDB" id="A0A644XUU9"/>
<protein>
    <submittedName>
        <fullName evidence="2">Mycothiol acetyltransferase</fullName>
        <ecNumber evidence="2">2.3.1.189</ecNumber>
    </submittedName>
</protein>
<dbReference type="PROSITE" id="PS51186">
    <property type="entry name" value="GNAT"/>
    <property type="match status" value="1"/>
</dbReference>
<proteinExistence type="predicted"/>